<reference evidence="3" key="1">
    <citation type="journal article" date="2019" name="Int. J. Syst. Evol. Microbiol.">
        <title>The Global Catalogue of Microorganisms (GCM) 10K type strain sequencing project: providing services to taxonomists for standard genome sequencing and annotation.</title>
        <authorList>
            <consortium name="The Broad Institute Genomics Platform"/>
            <consortium name="The Broad Institute Genome Sequencing Center for Infectious Disease"/>
            <person name="Wu L."/>
            <person name="Ma J."/>
        </authorList>
    </citation>
    <scope>NUCLEOTIDE SEQUENCE [LARGE SCALE GENOMIC DNA]</scope>
    <source>
        <strain evidence="3">JCM 4376</strain>
    </source>
</reference>
<dbReference type="EMBL" id="BMTF01000026">
    <property type="protein sequence ID" value="GGV94061.1"/>
    <property type="molecule type" value="Genomic_DNA"/>
</dbReference>
<protein>
    <submittedName>
        <fullName evidence="2">Uncharacterized protein</fullName>
    </submittedName>
</protein>
<organism evidence="2 3">
    <name type="scientific">Streptomyces gelaticus</name>
    <dbReference type="NCBI Taxonomy" id="285446"/>
    <lineage>
        <taxon>Bacteria</taxon>
        <taxon>Bacillati</taxon>
        <taxon>Actinomycetota</taxon>
        <taxon>Actinomycetes</taxon>
        <taxon>Kitasatosporales</taxon>
        <taxon>Streptomycetaceae</taxon>
        <taxon>Streptomyces</taxon>
    </lineage>
</organism>
<evidence type="ECO:0000313" key="3">
    <source>
        <dbReference type="Proteomes" id="UP000660675"/>
    </source>
</evidence>
<feature type="region of interest" description="Disordered" evidence="1">
    <location>
        <begin position="1"/>
        <end position="54"/>
    </location>
</feature>
<sequence>MKDPPDGSPEAAGRVASRPFAMCGPLYQLDPQERAMPTSLPRDPDEQPEYGVPSPDLVARAAEGFERFLARAENNVAADEENPR</sequence>
<evidence type="ECO:0000313" key="2">
    <source>
        <dbReference type="EMBL" id="GGV94061.1"/>
    </source>
</evidence>
<proteinExistence type="predicted"/>
<dbReference type="Proteomes" id="UP000660675">
    <property type="component" value="Unassembled WGS sequence"/>
</dbReference>
<evidence type="ECO:0000256" key="1">
    <source>
        <dbReference type="SAM" id="MobiDB-lite"/>
    </source>
</evidence>
<name>A0ABQ2W716_9ACTN</name>
<comment type="caution">
    <text evidence="2">The sequence shown here is derived from an EMBL/GenBank/DDBJ whole genome shotgun (WGS) entry which is preliminary data.</text>
</comment>
<keyword evidence="3" id="KW-1185">Reference proteome</keyword>
<accession>A0ABQ2W716</accession>
<gene>
    <name evidence="2" type="ORF">GCM10015535_58500</name>
</gene>